<evidence type="ECO:0000256" key="7">
    <source>
        <dbReference type="ARBA" id="ARBA00024686"/>
    </source>
</evidence>
<dbReference type="AlphaFoldDB" id="A0A9Q1ABZ4"/>
<dbReference type="SUPFAM" id="SSF82153">
    <property type="entry name" value="FAS1 domain"/>
    <property type="match status" value="1"/>
</dbReference>
<proteinExistence type="inferred from homology"/>
<feature type="chain" id="PRO_5040390197" description="FAS1 domain-containing protein" evidence="8">
    <location>
        <begin position="22"/>
        <end position="245"/>
    </location>
</feature>
<evidence type="ECO:0000256" key="4">
    <source>
        <dbReference type="ARBA" id="ARBA00022622"/>
    </source>
</evidence>
<keyword evidence="4" id="KW-0325">Glycoprotein</keyword>
<dbReference type="GO" id="GO:0098552">
    <property type="term" value="C:side of membrane"/>
    <property type="evidence" value="ECO:0007669"/>
    <property type="project" value="UniProtKB-KW"/>
</dbReference>
<gene>
    <name evidence="10" type="ORF">OIU79_021696</name>
</gene>
<dbReference type="Proteomes" id="UP001151532">
    <property type="component" value="Chromosome 4"/>
</dbReference>
<comment type="function">
    <text evidence="7">May be a cell surface adhesion protein.</text>
</comment>
<name>A0A9Q1ABZ4_SALPP</name>
<dbReference type="GO" id="GO:0009834">
    <property type="term" value="P:plant-type secondary cell wall biogenesis"/>
    <property type="evidence" value="ECO:0007669"/>
    <property type="project" value="TreeGrafter"/>
</dbReference>
<evidence type="ECO:0000256" key="8">
    <source>
        <dbReference type="SAM" id="SignalP"/>
    </source>
</evidence>
<evidence type="ECO:0000259" key="9">
    <source>
        <dbReference type="PROSITE" id="PS50213"/>
    </source>
</evidence>
<keyword evidence="6" id="KW-0472">Membrane</keyword>
<keyword evidence="3" id="KW-1003">Cell membrane</keyword>
<comment type="similarity">
    <text evidence="2">Belongs to the fasciclin-like AGP family.</text>
</comment>
<accession>A0A9Q1ABZ4</accession>
<dbReference type="GO" id="GO:0005886">
    <property type="term" value="C:plasma membrane"/>
    <property type="evidence" value="ECO:0007669"/>
    <property type="project" value="UniProtKB-SubCell"/>
</dbReference>
<evidence type="ECO:0000256" key="3">
    <source>
        <dbReference type="ARBA" id="ARBA00022475"/>
    </source>
</evidence>
<keyword evidence="5 8" id="KW-0732">Signal</keyword>
<dbReference type="InterPro" id="IPR000782">
    <property type="entry name" value="FAS1_domain"/>
</dbReference>
<dbReference type="Gene3D" id="2.30.180.10">
    <property type="entry name" value="FAS1 domain"/>
    <property type="match status" value="1"/>
</dbReference>
<dbReference type="OrthoDB" id="286301at2759"/>
<dbReference type="PANTHER" id="PTHR32077:SF46">
    <property type="entry name" value="FAS1 DOMAIN-CONTAINING PROTEIN"/>
    <property type="match status" value="1"/>
</dbReference>
<protein>
    <recommendedName>
        <fullName evidence="9">FAS1 domain-containing protein</fullName>
    </recommendedName>
</protein>
<dbReference type="InterPro" id="IPR045003">
    <property type="entry name" value="FLA_A"/>
</dbReference>
<feature type="signal peptide" evidence="8">
    <location>
        <begin position="1"/>
        <end position="21"/>
    </location>
</feature>
<evidence type="ECO:0000256" key="5">
    <source>
        <dbReference type="ARBA" id="ARBA00022729"/>
    </source>
</evidence>
<feature type="domain" description="FAS1" evidence="9">
    <location>
        <begin position="43"/>
        <end position="185"/>
    </location>
</feature>
<evidence type="ECO:0000313" key="10">
    <source>
        <dbReference type="EMBL" id="KAJ6765552.1"/>
    </source>
</evidence>
<evidence type="ECO:0000313" key="11">
    <source>
        <dbReference type="Proteomes" id="UP001151532"/>
    </source>
</evidence>
<keyword evidence="11" id="KW-1185">Reference proteome</keyword>
<comment type="subcellular location">
    <subcellularLocation>
        <location evidence="1">Cell membrane</location>
        <topology evidence="1">Lipid-anchor</topology>
        <topology evidence="1">GPI-anchor</topology>
    </subcellularLocation>
</comment>
<comment type="caution">
    <text evidence="10">The sequence shown here is derived from an EMBL/GenBank/DDBJ whole genome shotgun (WGS) entry which is preliminary data.</text>
</comment>
<reference evidence="10" key="1">
    <citation type="submission" date="2022-11" db="EMBL/GenBank/DDBJ databases">
        <authorList>
            <person name="Hyden B.L."/>
            <person name="Feng K."/>
            <person name="Yates T."/>
            <person name="Jawdy S."/>
            <person name="Smart L.B."/>
            <person name="Muchero W."/>
        </authorList>
    </citation>
    <scope>NUCLEOTIDE SEQUENCE</scope>
    <source>
        <tissue evidence="10">Shoot tip</tissue>
    </source>
</reference>
<dbReference type="PANTHER" id="PTHR32077">
    <property type="entry name" value="FASCICLIN-LIKE ARABINOGALACTAN PROTEIN"/>
    <property type="match status" value="1"/>
</dbReference>
<evidence type="ECO:0000256" key="1">
    <source>
        <dbReference type="ARBA" id="ARBA00004609"/>
    </source>
</evidence>
<dbReference type="InterPro" id="IPR036378">
    <property type="entry name" value="FAS1_dom_sf"/>
</dbReference>
<dbReference type="EMBL" id="JAPFFK010000004">
    <property type="protein sequence ID" value="KAJ6765552.1"/>
    <property type="molecule type" value="Genomic_DNA"/>
</dbReference>
<keyword evidence="4" id="KW-0336">GPI-anchor</keyword>
<evidence type="ECO:0000256" key="6">
    <source>
        <dbReference type="ARBA" id="ARBA00023136"/>
    </source>
</evidence>
<dbReference type="PROSITE" id="PS50213">
    <property type="entry name" value="FAS1"/>
    <property type="match status" value="1"/>
</dbReference>
<evidence type="ECO:0000256" key="2">
    <source>
        <dbReference type="ARBA" id="ARBA00007843"/>
    </source>
</evidence>
<reference evidence="10" key="2">
    <citation type="journal article" date="2023" name="Int. J. Mol. Sci.">
        <title>De Novo Assembly and Annotation of 11 Diverse Shrub Willow (Salix) Genomes Reveals Novel Gene Organization in Sex-Linked Regions.</title>
        <authorList>
            <person name="Hyden B."/>
            <person name="Feng K."/>
            <person name="Yates T.B."/>
            <person name="Jawdy S."/>
            <person name="Cereghino C."/>
            <person name="Smart L.B."/>
            <person name="Muchero W."/>
        </authorList>
    </citation>
    <scope>NUCLEOTIDE SEQUENCE</scope>
    <source>
        <tissue evidence="10">Shoot tip</tissue>
    </source>
</reference>
<sequence length="245" mass="26715">MQQFILLLSLLFLHNCSRTFCQSTVQSPTPTKAPVPPPSLAVPTDTIKILLKAGRFLSFVRLMKATQVDTQLFSQLNSSTDGITIFAPNDNAFSSRVAGAVGSLNDREKLEFVQFHILPRFLSISDFQTVSNPVKTLAGSDNKLPLTITTSDNSVKISSGLTKTSISNTIYTDKQVAIYEVDKVLVPKDLFPPAPPAPAPAKPVEESPVVPRDASVWGNYCSASSSCVLWGWRIYSCSSVYLVTR</sequence>
<dbReference type="SMART" id="SM00554">
    <property type="entry name" value="FAS1"/>
    <property type="match status" value="1"/>
</dbReference>
<organism evidence="10 11">
    <name type="scientific">Salix purpurea</name>
    <name type="common">Purple osier willow</name>
    <dbReference type="NCBI Taxonomy" id="77065"/>
    <lineage>
        <taxon>Eukaryota</taxon>
        <taxon>Viridiplantae</taxon>
        <taxon>Streptophyta</taxon>
        <taxon>Embryophyta</taxon>
        <taxon>Tracheophyta</taxon>
        <taxon>Spermatophyta</taxon>
        <taxon>Magnoliopsida</taxon>
        <taxon>eudicotyledons</taxon>
        <taxon>Gunneridae</taxon>
        <taxon>Pentapetalae</taxon>
        <taxon>rosids</taxon>
        <taxon>fabids</taxon>
        <taxon>Malpighiales</taxon>
        <taxon>Salicaceae</taxon>
        <taxon>Saliceae</taxon>
        <taxon>Salix</taxon>
    </lineage>
</organism>
<dbReference type="Pfam" id="PF02469">
    <property type="entry name" value="Fasciclin"/>
    <property type="match status" value="1"/>
</dbReference>
<keyword evidence="4" id="KW-0449">Lipoprotein</keyword>